<sequence>MHQSLPACTTREAGSNLGLSVKEARNNSAGIVLVCEMQLTHQLDLFPECRVTLLLFKDVKNAGDLRKKAMEGAIDGALINPKVIVDPFQILVASNKAVHLYRLGKMKTKTLSTEIIFNLSPNNNISEALKKFGISANDTSILIVYIEEGEKQINQEDLISQVEGHQVSLKNLPDITNITEVKKVCKSVFLQSVIDEE</sequence>
<evidence type="ECO:0000256" key="2">
    <source>
        <dbReference type="ARBA" id="ARBA00004514"/>
    </source>
</evidence>
<dbReference type="SUPFAM" id="SSF143870">
    <property type="entry name" value="PF0523-like"/>
    <property type="match status" value="1"/>
</dbReference>
<dbReference type="FunFam" id="3.30.2380.10:FF:000001">
    <property type="entry name" value="EKC/KEOPS complex subunit TPRKB"/>
    <property type="match status" value="1"/>
</dbReference>
<dbReference type="GO" id="GO:0005829">
    <property type="term" value="C:cytosol"/>
    <property type="evidence" value="ECO:0007669"/>
    <property type="project" value="UniProtKB-SubCell"/>
</dbReference>
<evidence type="ECO:0000256" key="7">
    <source>
        <dbReference type="ARBA" id="ARBA00053676"/>
    </source>
</evidence>
<evidence type="ECO:0000256" key="8">
    <source>
        <dbReference type="ARBA" id="ARBA00062824"/>
    </source>
</evidence>
<keyword evidence="15" id="KW-1185">Reference proteome</keyword>
<comment type="similarity">
    <text evidence="3 13">Belongs to the CGI121/TPRKB family.</text>
</comment>
<keyword evidence="5" id="KW-0819">tRNA processing</keyword>
<evidence type="ECO:0000256" key="12">
    <source>
        <dbReference type="ARBA" id="ARBA00077744"/>
    </source>
</evidence>
<evidence type="ECO:0000256" key="10">
    <source>
        <dbReference type="ARBA" id="ARBA00070264"/>
    </source>
</evidence>
<evidence type="ECO:0000256" key="13">
    <source>
        <dbReference type="RuleBase" id="RU004398"/>
    </source>
</evidence>
<dbReference type="PANTHER" id="PTHR15840:SF10">
    <property type="entry name" value="EKC_KEOPS COMPLEX SUBUNIT TPRKB"/>
    <property type="match status" value="1"/>
</dbReference>
<reference evidence="14" key="3">
    <citation type="submission" date="2025-09" db="UniProtKB">
        <authorList>
            <consortium name="Ensembl"/>
        </authorList>
    </citation>
    <scope>IDENTIFICATION</scope>
</reference>
<dbReference type="GO" id="GO:0002949">
    <property type="term" value="P:tRNA threonylcarbamoyladenosine modification"/>
    <property type="evidence" value="ECO:0007669"/>
    <property type="project" value="TreeGrafter"/>
</dbReference>
<dbReference type="PANTHER" id="PTHR15840">
    <property type="entry name" value="CGI-121 FAMILY MEMBER"/>
    <property type="match status" value="1"/>
</dbReference>
<evidence type="ECO:0000256" key="5">
    <source>
        <dbReference type="ARBA" id="ARBA00022694"/>
    </source>
</evidence>
<evidence type="ECO:0000256" key="11">
    <source>
        <dbReference type="ARBA" id="ARBA00075578"/>
    </source>
</evidence>
<evidence type="ECO:0000256" key="3">
    <source>
        <dbReference type="ARBA" id="ARBA00005546"/>
    </source>
</evidence>
<accession>A0A8C8WYL2</accession>
<proteinExistence type="inferred from homology"/>
<keyword evidence="4" id="KW-0963">Cytoplasm</keyword>
<evidence type="ECO:0000256" key="6">
    <source>
        <dbReference type="ARBA" id="ARBA00023242"/>
    </source>
</evidence>
<evidence type="ECO:0000313" key="14">
    <source>
        <dbReference type="Ensembl" id="ENSPLOP00000010977.1"/>
    </source>
</evidence>
<name>A0A8C8WYL2_PANLE</name>
<dbReference type="Ensembl" id="ENSPLOT00000012130.1">
    <property type="protein sequence ID" value="ENSPLOP00000010977.1"/>
    <property type="gene ID" value="ENSPLOG00000008033.1"/>
</dbReference>
<comment type="function">
    <text evidence="7">Component of the EKC/KEOPS complex that is required for the formation of a threonylcarbamoyl group on adenosine at position 37 (t(6)A37) in tRNAs that read codons beginning with adenine. The complex is probably involved in the transfer of the threonylcarbamoyl moiety of threonylcarbamoyl-AMP (TC-AMP) to the N6 group of A37. TPRKB acts as an allosteric effector that regulates the t(6)A activity of the complex. TPRKB is not required for tRNA modification.</text>
</comment>
<evidence type="ECO:0000256" key="4">
    <source>
        <dbReference type="ARBA" id="ARBA00022490"/>
    </source>
</evidence>
<evidence type="ECO:0000313" key="15">
    <source>
        <dbReference type="Proteomes" id="UP000694399"/>
    </source>
</evidence>
<comment type="subunit">
    <text evidence="8">Component of the EKC/KEOPS complex composed of at least GON7, TP53RK, TPRKB, OSGEP and LAGE3; the whole complex dimerizes. Interacts with TP53RK/PRPK.</text>
</comment>
<dbReference type="GO" id="GO:0000408">
    <property type="term" value="C:EKC/KEOPS complex"/>
    <property type="evidence" value="ECO:0007669"/>
    <property type="project" value="TreeGrafter"/>
</dbReference>
<keyword evidence="6 13" id="KW-0539">Nucleus</keyword>
<organism evidence="14 15">
    <name type="scientific">Panthera leo</name>
    <name type="common">Lion</name>
    <dbReference type="NCBI Taxonomy" id="9689"/>
    <lineage>
        <taxon>Eukaryota</taxon>
        <taxon>Metazoa</taxon>
        <taxon>Chordata</taxon>
        <taxon>Craniata</taxon>
        <taxon>Vertebrata</taxon>
        <taxon>Euteleostomi</taxon>
        <taxon>Mammalia</taxon>
        <taxon>Eutheria</taxon>
        <taxon>Laurasiatheria</taxon>
        <taxon>Carnivora</taxon>
        <taxon>Feliformia</taxon>
        <taxon>Felidae</taxon>
        <taxon>Pantherinae</taxon>
        <taxon>Panthera</taxon>
    </lineage>
</organism>
<dbReference type="Proteomes" id="UP000694399">
    <property type="component" value="Chromosome B1"/>
</dbReference>
<dbReference type="InterPro" id="IPR013926">
    <property type="entry name" value="CGI121/TPRKB"/>
</dbReference>
<evidence type="ECO:0000256" key="1">
    <source>
        <dbReference type="ARBA" id="ARBA00004123"/>
    </source>
</evidence>
<reference evidence="14" key="2">
    <citation type="submission" date="2025-08" db="UniProtKB">
        <authorList>
            <consortium name="Ensembl"/>
        </authorList>
    </citation>
    <scope>IDENTIFICATION</scope>
</reference>
<protein>
    <recommendedName>
        <fullName evidence="9">EKC/KEOPS complex subunit TPRKB</fullName>
    </recommendedName>
    <alternativeName>
        <fullName evidence="10">EKC/KEOPS complex subunit Tprkb</fullName>
    </alternativeName>
    <alternativeName>
        <fullName evidence="11">PRPK-binding protein</fullName>
    </alternativeName>
    <alternativeName>
        <fullName evidence="12">TP53RK-binding protein</fullName>
    </alternativeName>
</protein>
<dbReference type="AlphaFoldDB" id="A0A8C8WYL2"/>
<reference evidence="14" key="1">
    <citation type="journal article" date="2019" name="bioRxiv">
        <title>Long live the king: chromosome-level assembly of the lion (Panthera leo) using linked-read, Hi-C, and long read data.</title>
        <authorList>
            <person name="Armstrong E.E."/>
            <person name="Taylor R.W."/>
            <person name="Miller D.E."/>
            <person name="Kaelin C."/>
            <person name="Barsh G."/>
            <person name="Hadly E.A."/>
            <person name="Petrov D."/>
        </authorList>
    </citation>
    <scope>NUCLEOTIDE SEQUENCE [LARGE SCALE GENOMIC DNA]</scope>
</reference>
<evidence type="ECO:0000256" key="9">
    <source>
        <dbReference type="ARBA" id="ARBA00069793"/>
    </source>
</evidence>
<gene>
    <name evidence="14" type="primary">TPRKB</name>
</gene>
<dbReference type="GO" id="GO:0005634">
    <property type="term" value="C:nucleus"/>
    <property type="evidence" value="ECO:0007669"/>
    <property type="project" value="UniProtKB-SubCell"/>
</dbReference>
<dbReference type="Gene3D" id="3.30.2380.10">
    <property type="entry name" value="CGI121/TPRKB"/>
    <property type="match status" value="1"/>
</dbReference>
<dbReference type="InterPro" id="IPR036504">
    <property type="entry name" value="CGI121/TPRKB_sf"/>
</dbReference>
<dbReference type="GeneTree" id="ENSGT00390000012942"/>
<comment type="subcellular location">
    <subcellularLocation>
        <location evidence="2">Cytoplasm</location>
        <location evidence="2">Cytosol</location>
    </subcellularLocation>
    <subcellularLocation>
        <location evidence="1">Nucleus</location>
    </subcellularLocation>
</comment>
<dbReference type="Pfam" id="PF08617">
    <property type="entry name" value="CGI-121"/>
    <property type="match status" value="1"/>
</dbReference>